<gene>
    <name evidence="2" type="ORF">L21SP2_1766</name>
</gene>
<dbReference type="RefSeq" id="WP_024268061.1">
    <property type="nucleotide sequence ID" value="NC_023035.1"/>
</dbReference>
<dbReference type="Gene3D" id="3.60.15.10">
    <property type="entry name" value="Ribonuclease Z/Hydroxyacylglutathione hydrolase-like"/>
    <property type="match status" value="1"/>
</dbReference>
<keyword evidence="3" id="KW-1185">Reference proteome</keyword>
<dbReference type="InterPro" id="IPR036866">
    <property type="entry name" value="RibonucZ/Hydroxyglut_hydro"/>
</dbReference>
<dbReference type="KEGG" id="slr:L21SP2_1766"/>
<proteinExistence type="predicted"/>
<protein>
    <recommendedName>
        <fullName evidence="1">Metallo-beta-lactamase domain-containing protein</fullName>
    </recommendedName>
</protein>
<dbReference type="eggNOG" id="COG1235">
    <property type="taxonomic scope" value="Bacteria"/>
</dbReference>
<dbReference type="HOGENOM" id="CLU_031317_1_0_12"/>
<dbReference type="PANTHER" id="PTHR42663:SF4">
    <property type="entry name" value="SLL1036 PROTEIN"/>
    <property type="match status" value="1"/>
</dbReference>
<dbReference type="STRING" id="1307761.L21SP2_1766"/>
<dbReference type="SUPFAM" id="SSF56281">
    <property type="entry name" value="Metallo-hydrolase/oxidoreductase"/>
    <property type="match status" value="1"/>
</dbReference>
<accession>V5WH73</accession>
<dbReference type="InterPro" id="IPR001279">
    <property type="entry name" value="Metallo-B-lactamas"/>
</dbReference>
<organism evidence="2 3">
    <name type="scientific">Salinispira pacifica</name>
    <dbReference type="NCBI Taxonomy" id="1307761"/>
    <lineage>
        <taxon>Bacteria</taxon>
        <taxon>Pseudomonadati</taxon>
        <taxon>Spirochaetota</taxon>
        <taxon>Spirochaetia</taxon>
        <taxon>Spirochaetales</taxon>
        <taxon>Spirochaetaceae</taxon>
        <taxon>Salinispira</taxon>
    </lineage>
</organism>
<dbReference type="AlphaFoldDB" id="V5WH73"/>
<dbReference type="SMART" id="SM00849">
    <property type="entry name" value="Lactamase_B"/>
    <property type="match status" value="1"/>
</dbReference>
<sequence length="320" mass="37181">MKIRIWGARGSHPHPITPDQFRERVKSIVQRVREEDISSNENRERFLNSLPDWLWNPPGGNTPCVEVRLSDGSCLIFDAGTGIIPLSQRMRSQEPGIQDFHLFFSHFHYDHIQGLPFFSQAYNPSTSIHFYSPEPDVEYNLKDHMQHPFFPVTMEEKMTGKQHFHVLRSDHRGNRAIELNGAKVEWHDINHPGNAYAYRITEGDASVIIATDYELSDSDFAKQSRHGTFFANPDVLILDTMYTLGEAIEKFNWGHSSFSIGVDFAHAWGVKTLLMFHHEPQYSDKRLYNNLRHARWYAERQNYPDLDIRLAQEGMEIDIP</sequence>
<feature type="domain" description="Metallo-beta-lactamase" evidence="1">
    <location>
        <begin position="61"/>
        <end position="255"/>
    </location>
</feature>
<reference evidence="2 3" key="1">
    <citation type="journal article" date="2015" name="Stand. Genomic Sci.">
        <title>Complete genome sequence and description of Salinispira pacifica gen. nov., sp. nov., a novel spirochaete isolated form a hypersaline microbial mat.</title>
        <authorList>
            <person name="Ben Hania W."/>
            <person name="Joseph M."/>
            <person name="Schumann P."/>
            <person name="Bunk B."/>
            <person name="Fiebig A."/>
            <person name="Sproer C."/>
            <person name="Klenk H.P."/>
            <person name="Fardeau M.L."/>
            <person name="Spring S."/>
        </authorList>
    </citation>
    <scope>NUCLEOTIDE SEQUENCE [LARGE SCALE GENOMIC DNA]</scope>
    <source>
        <strain evidence="2 3">L21-RPul-D2</strain>
    </source>
</reference>
<evidence type="ECO:0000313" key="2">
    <source>
        <dbReference type="EMBL" id="AHC15143.1"/>
    </source>
</evidence>
<evidence type="ECO:0000259" key="1">
    <source>
        <dbReference type="SMART" id="SM00849"/>
    </source>
</evidence>
<evidence type="ECO:0000313" key="3">
    <source>
        <dbReference type="Proteomes" id="UP000018680"/>
    </source>
</evidence>
<dbReference type="OrthoDB" id="9800940at2"/>
<dbReference type="Proteomes" id="UP000018680">
    <property type="component" value="Chromosome"/>
</dbReference>
<dbReference type="PANTHER" id="PTHR42663">
    <property type="entry name" value="HYDROLASE C777.06C-RELATED-RELATED"/>
    <property type="match status" value="1"/>
</dbReference>
<dbReference type="CDD" id="cd07715">
    <property type="entry name" value="TaR3-like_MBL-fold"/>
    <property type="match status" value="1"/>
</dbReference>
<dbReference type="EMBL" id="CP006939">
    <property type="protein sequence ID" value="AHC15143.1"/>
    <property type="molecule type" value="Genomic_DNA"/>
</dbReference>
<dbReference type="Pfam" id="PF12706">
    <property type="entry name" value="Lactamase_B_2"/>
    <property type="match status" value="1"/>
</dbReference>
<name>V5WH73_9SPIO</name>